<dbReference type="SUPFAM" id="SSF57716">
    <property type="entry name" value="Glucocorticoid receptor-like (DNA-binding domain)"/>
    <property type="match status" value="1"/>
</dbReference>
<evidence type="ECO:0000313" key="5">
    <source>
        <dbReference type="EMBL" id="SUZ86166.1"/>
    </source>
</evidence>
<accession>A0A381R348</accession>
<dbReference type="PROSITE" id="PS51128">
    <property type="entry name" value="ZF_DKSA_2"/>
    <property type="match status" value="1"/>
</dbReference>
<gene>
    <name evidence="5" type="ORF">METZ01_LOCUS39020</name>
</gene>
<protein>
    <recommendedName>
        <fullName evidence="4">Zinc finger DksA/TraR C4-type domain-containing protein</fullName>
    </recommendedName>
</protein>
<dbReference type="Gene3D" id="1.20.120.910">
    <property type="entry name" value="DksA, coiled-coil domain"/>
    <property type="match status" value="1"/>
</dbReference>
<evidence type="ECO:0000256" key="2">
    <source>
        <dbReference type="ARBA" id="ARBA00022771"/>
    </source>
</evidence>
<reference evidence="5" key="1">
    <citation type="submission" date="2018-05" db="EMBL/GenBank/DDBJ databases">
        <authorList>
            <person name="Lanie J.A."/>
            <person name="Ng W.-L."/>
            <person name="Kazmierczak K.M."/>
            <person name="Andrzejewski T.M."/>
            <person name="Davidsen T.M."/>
            <person name="Wayne K.J."/>
            <person name="Tettelin H."/>
            <person name="Glass J.I."/>
            <person name="Rusch D."/>
            <person name="Podicherti R."/>
            <person name="Tsui H.-C.T."/>
            <person name="Winkler M.E."/>
        </authorList>
    </citation>
    <scope>NUCLEOTIDE SEQUENCE</scope>
</reference>
<organism evidence="5">
    <name type="scientific">marine metagenome</name>
    <dbReference type="NCBI Taxonomy" id="408172"/>
    <lineage>
        <taxon>unclassified sequences</taxon>
        <taxon>metagenomes</taxon>
        <taxon>ecological metagenomes</taxon>
    </lineage>
</organism>
<dbReference type="InterPro" id="IPR000962">
    <property type="entry name" value="Znf_DskA_TraR"/>
</dbReference>
<dbReference type="PANTHER" id="PTHR33823">
    <property type="entry name" value="RNA POLYMERASE-BINDING TRANSCRIPTION FACTOR DKSA-RELATED"/>
    <property type="match status" value="1"/>
</dbReference>
<dbReference type="SUPFAM" id="SSF109635">
    <property type="entry name" value="DnaK suppressor protein DksA, alpha-hairpin domain"/>
    <property type="match status" value="1"/>
</dbReference>
<proteinExistence type="predicted"/>
<dbReference type="PANTHER" id="PTHR33823:SF4">
    <property type="entry name" value="GENERAL STRESS PROTEIN 16O"/>
    <property type="match status" value="1"/>
</dbReference>
<evidence type="ECO:0000256" key="3">
    <source>
        <dbReference type="ARBA" id="ARBA00022833"/>
    </source>
</evidence>
<dbReference type="EMBL" id="UINC01001668">
    <property type="protein sequence ID" value="SUZ86166.1"/>
    <property type="molecule type" value="Genomic_DNA"/>
</dbReference>
<evidence type="ECO:0000259" key="4">
    <source>
        <dbReference type="Pfam" id="PF01258"/>
    </source>
</evidence>
<name>A0A381R348_9ZZZZ</name>
<keyword evidence="2" id="KW-0863">Zinc-finger</keyword>
<dbReference type="Pfam" id="PF01258">
    <property type="entry name" value="zf-dskA_traR"/>
    <property type="match status" value="1"/>
</dbReference>
<evidence type="ECO:0000256" key="1">
    <source>
        <dbReference type="ARBA" id="ARBA00022723"/>
    </source>
</evidence>
<feature type="domain" description="Zinc finger DksA/TraR C4-type" evidence="4">
    <location>
        <begin position="91"/>
        <end position="124"/>
    </location>
</feature>
<sequence length="127" mass="14447">MALAKKQLAHLERRLLDERDRALKALDLFDKVAKPGRESVDSDLSVYTDHMADQGTEAMEREKAAVFATKEGRYLYRIEEALRRLYNDSKNFGVCHTCGTDVGLDRLDALPHARYCINCKRKEESGG</sequence>
<dbReference type="GO" id="GO:0008270">
    <property type="term" value="F:zinc ion binding"/>
    <property type="evidence" value="ECO:0007669"/>
    <property type="project" value="UniProtKB-KW"/>
</dbReference>
<keyword evidence="1" id="KW-0479">Metal-binding</keyword>
<dbReference type="InterPro" id="IPR037187">
    <property type="entry name" value="DnaK_N"/>
</dbReference>
<keyword evidence="3" id="KW-0862">Zinc</keyword>
<dbReference type="AlphaFoldDB" id="A0A381R348"/>